<organism evidence="1 2">
    <name type="scientific">Mytilus coruscus</name>
    <name type="common">Sea mussel</name>
    <dbReference type="NCBI Taxonomy" id="42192"/>
    <lineage>
        <taxon>Eukaryota</taxon>
        <taxon>Metazoa</taxon>
        <taxon>Spiralia</taxon>
        <taxon>Lophotrochozoa</taxon>
        <taxon>Mollusca</taxon>
        <taxon>Bivalvia</taxon>
        <taxon>Autobranchia</taxon>
        <taxon>Pteriomorphia</taxon>
        <taxon>Mytilida</taxon>
        <taxon>Mytiloidea</taxon>
        <taxon>Mytilidae</taxon>
        <taxon>Mytilinae</taxon>
        <taxon>Mytilus</taxon>
    </lineage>
</organism>
<name>A0A6J8BLX0_MYTCO</name>
<dbReference type="OrthoDB" id="6090131at2759"/>
<protein>
    <submittedName>
        <fullName evidence="1">Uncharacterized protein</fullName>
    </submittedName>
</protein>
<dbReference type="AlphaFoldDB" id="A0A6J8BLX0"/>
<sequence length="347" mass="40396">MNIYPVKPVISEYTDGGPGVGVNNTAVKFRFAEMFRIQNSVRRVRIHRASEDSAQNEAERTNSAIGDALVDGATIYWEYFKPLQSLSQEDQDPMTPSDIDKHKAAMMEKNAWAVAEVVSLRIDDAKGPAGFIQAYVTEHPEDQFFWNGNYLKRYHESSKSAKATVPGHGYFKRIYEFIDQHFEVGELYIEYRKYRCEQSYGTKYEYCLRSPVNDLYGPNLVKPVPRPYPDYERLPDLHYLVHSNTPVQIDNVERERDDFQPRANIKKLFALGELSTSNHASVSQFSKKYVLPEDLVMKYVLHLETLKADKEKRSIETQKKSHDVTCKTYDDYNWVEMFENNYIPCRY</sequence>
<gene>
    <name evidence="1" type="ORF">MCOR_20268</name>
</gene>
<keyword evidence="2" id="KW-1185">Reference proteome</keyword>
<dbReference type="Proteomes" id="UP000507470">
    <property type="component" value="Unassembled WGS sequence"/>
</dbReference>
<reference evidence="1 2" key="1">
    <citation type="submission" date="2020-06" db="EMBL/GenBank/DDBJ databases">
        <authorList>
            <person name="Li R."/>
            <person name="Bekaert M."/>
        </authorList>
    </citation>
    <scope>NUCLEOTIDE SEQUENCE [LARGE SCALE GENOMIC DNA]</scope>
    <source>
        <strain evidence="2">wild</strain>
    </source>
</reference>
<proteinExistence type="predicted"/>
<evidence type="ECO:0000313" key="2">
    <source>
        <dbReference type="Proteomes" id="UP000507470"/>
    </source>
</evidence>
<dbReference type="EMBL" id="CACVKT020003599">
    <property type="protein sequence ID" value="CAC5384652.1"/>
    <property type="molecule type" value="Genomic_DNA"/>
</dbReference>
<evidence type="ECO:0000313" key="1">
    <source>
        <dbReference type="EMBL" id="CAC5384652.1"/>
    </source>
</evidence>
<accession>A0A6J8BLX0</accession>